<evidence type="ECO:0000256" key="1">
    <source>
        <dbReference type="SAM" id="MobiDB-lite"/>
    </source>
</evidence>
<name>A0ABP9V5U9_9BACT</name>
<evidence type="ECO:0000313" key="3">
    <source>
        <dbReference type="EMBL" id="GAA5495997.1"/>
    </source>
</evidence>
<keyword evidence="4" id="KW-1185">Reference proteome</keyword>
<feature type="region of interest" description="Disordered" evidence="1">
    <location>
        <begin position="214"/>
        <end position="233"/>
    </location>
</feature>
<dbReference type="Proteomes" id="UP001424741">
    <property type="component" value="Unassembled WGS sequence"/>
</dbReference>
<organism evidence="3 4">
    <name type="scientific">Rubritalea halochordaticola</name>
    <dbReference type="NCBI Taxonomy" id="714537"/>
    <lineage>
        <taxon>Bacteria</taxon>
        <taxon>Pseudomonadati</taxon>
        <taxon>Verrucomicrobiota</taxon>
        <taxon>Verrucomicrobiia</taxon>
        <taxon>Verrucomicrobiales</taxon>
        <taxon>Rubritaleaceae</taxon>
        <taxon>Rubritalea</taxon>
    </lineage>
</organism>
<feature type="chain" id="PRO_5046848583" description="Secretin/TonB short N-terminal domain-containing protein" evidence="2">
    <location>
        <begin position="20"/>
        <end position="274"/>
    </location>
</feature>
<evidence type="ECO:0008006" key="5">
    <source>
        <dbReference type="Google" id="ProtNLM"/>
    </source>
</evidence>
<sequence>MKSLLLPLLALLSALPLSASEDSRPAIADVLARRVESTVIPKVDFRNITMDQALDYLRQRSAEIQREGRAVPSRIPQPTPGKEGEPEGIGPGAKRLTFQATDITTGDALRACCRLTGNDAYVTSVGTLIVKKGHKPFTNPDENRTLIWYSVHRQHTSLAKLQDSASEQILARLEDTILTEVAINNQSLATALKTINSRSSPTATSPTIIDIKLQSGSTQSSTGSSTSTQNPPTVTLNARTIPFAQAVDFLCTQAGYTWTLSTQGGDLALIIKPL</sequence>
<feature type="region of interest" description="Disordered" evidence="1">
    <location>
        <begin position="65"/>
        <end position="91"/>
    </location>
</feature>
<gene>
    <name evidence="3" type="ORF">Rhal01_02178</name>
</gene>
<keyword evidence="2" id="KW-0732">Signal</keyword>
<reference evidence="3 4" key="1">
    <citation type="submission" date="2024-02" db="EMBL/GenBank/DDBJ databases">
        <title>Rubritalea halochordaticola NBRC 107102.</title>
        <authorList>
            <person name="Ichikawa N."/>
            <person name="Katano-Makiyama Y."/>
            <person name="Hidaka K."/>
        </authorList>
    </citation>
    <scope>NUCLEOTIDE SEQUENCE [LARGE SCALE GENOMIC DNA]</scope>
    <source>
        <strain evidence="3 4">NBRC 107102</strain>
    </source>
</reference>
<accession>A0ABP9V5U9</accession>
<evidence type="ECO:0000256" key="2">
    <source>
        <dbReference type="SAM" id="SignalP"/>
    </source>
</evidence>
<feature type="signal peptide" evidence="2">
    <location>
        <begin position="1"/>
        <end position="19"/>
    </location>
</feature>
<proteinExistence type="predicted"/>
<comment type="caution">
    <text evidence="3">The sequence shown here is derived from an EMBL/GenBank/DDBJ whole genome shotgun (WGS) entry which is preliminary data.</text>
</comment>
<protein>
    <recommendedName>
        <fullName evidence="5">Secretin/TonB short N-terminal domain-containing protein</fullName>
    </recommendedName>
</protein>
<dbReference type="EMBL" id="BAABRL010000006">
    <property type="protein sequence ID" value="GAA5495997.1"/>
    <property type="molecule type" value="Genomic_DNA"/>
</dbReference>
<evidence type="ECO:0000313" key="4">
    <source>
        <dbReference type="Proteomes" id="UP001424741"/>
    </source>
</evidence>
<dbReference type="RefSeq" id="WP_346188728.1">
    <property type="nucleotide sequence ID" value="NZ_BAABRL010000006.1"/>
</dbReference>
<feature type="compositionally biased region" description="Low complexity" evidence="1">
    <location>
        <begin position="214"/>
        <end position="229"/>
    </location>
</feature>